<dbReference type="PROSITE" id="PS00178">
    <property type="entry name" value="AA_TRNA_LIGASE_I"/>
    <property type="match status" value="1"/>
</dbReference>
<proteinExistence type="inferred from homology"/>
<feature type="short sequence motif" description="'KMSKS' region" evidence="8">
    <location>
        <begin position="246"/>
        <end position="250"/>
    </location>
</feature>
<evidence type="ECO:0000256" key="8">
    <source>
        <dbReference type="HAMAP-Rule" id="MF_00022"/>
    </source>
</evidence>
<dbReference type="GO" id="GO:0000049">
    <property type="term" value="F:tRNA binding"/>
    <property type="evidence" value="ECO:0007669"/>
    <property type="project" value="InterPro"/>
</dbReference>
<organism evidence="11 12">
    <name type="scientific">Candidatus Bodocaedibacter vickermanii</name>
    <dbReference type="NCBI Taxonomy" id="2741701"/>
    <lineage>
        <taxon>Bacteria</taxon>
        <taxon>Pseudomonadati</taxon>
        <taxon>Pseudomonadota</taxon>
        <taxon>Alphaproteobacteria</taxon>
        <taxon>Holosporales</taxon>
        <taxon>Candidatus Paracaedibacteraceae</taxon>
        <taxon>Candidatus Bodocaedibacter</taxon>
    </lineage>
</organism>
<dbReference type="PANTHER" id="PTHR43311:SF2">
    <property type="entry name" value="GLUTAMATE--TRNA LIGASE, MITOCHONDRIAL-RELATED"/>
    <property type="match status" value="1"/>
</dbReference>
<comment type="caution">
    <text evidence="8">Lacks conserved residue(s) required for the propagation of feature annotation.</text>
</comment>
<dbReference type="InterPro" id="IPR045462">
    <property type="entry name" value="aa-tRNA-synth_I_cd-bd"/>
</dbReference>
<feature type="binding site" evidence="8">
    <location>
        <position position="249"/>
    </location>
    <ligand>
        <name>ATP</name>
        <dbReference type="ChEBI" id="CHEBI:30616"/>
    </ligand>
</feature>
<dbReference type="GO" id="GO:0005524">
    <property type="term" value="F:ATP binding"/>
    <property type="evidence" value="ECO:0007669"/>
    <property type="project" value="UniProtKB-UniRule"/>
</dbReference>
<dbReference type="Gene3D" id="1.10.10.350">
    <property type="match status" value="1"/>
</dbReference>
<dbReference type="Proteomes" id="UP000594001">
    <property type="component" value="Chromosome"/>
</dbReference>
<dbReference type="GO" id="GO:0006424">
    <property type="term" value="P:glutamyl-tRNA aminoacylation"/>
    <property type="evidence" value="ECO:0007669"/>
    <property type="project" value="UniProtKB-UniRule"/>
</dbReference>
<evidence type="ECO:0000256" key="7">
    <source>
        <dbReference type="ARBA" id="ARBA00023146"/>
    </source>
</evidence>
<dbReference type="GO" id="GO:0004818">
    <property type="term" value="F:glutamate-tRNA ligase activity"/>
    <property type="evidence" value="ECO:0007669"/>
    <property type="project" value="UniProtKB-UniRule"/>
</dbReference>
<dbReference type="Gene3D" id="3.40.50.620">
    <property type="entry name" value="HUPs"/>
    <property type="match status" value="1"/>
</dbReference>
<dbReference type="NCBIfam" id="TIGR00464">
    <property type="entry name" value="gltX_bact"/>
    <property type="match status" value="1"/>
</dbReference>
<name>A0A7L9RUF6_9PROT</name>
<protein>
    <recommendedName>
        <fullName evidence="8">Glutamate--tRNA ligase</fullName>
        <ecNumber evidence="8">6.1.1.17</ecNumber>
    </recommendedName>
    <alternativeName>
        <fullName evidence="8">Glutamyl-tRNA synthetase</fullName>
        <shortName evidence="8">GluRS</shortName>
    </alternativeName>
</protein>
<keyword evidence="6 8" id="KW-0648">Protein biosynthesis</keyword>
<evidence type="ECO:0000256" key="1">
    <source>
        <dbReference type="ARBA" id="ARBA00007894"/>
    </source>
</evidence>
<sequence length="451" mass="51219">MSVVVRFAPSPTGFIHVGNLRAALLNYLFALKHQGRFMLRIDDTDLERSESRFEAAIKQDLQWLGLTYNVTFNQSHRFDRYVQAAEYLKAAGRLYPCYETQEELDFLRKRQLSQGKPPIYNRQALALTDVEKSKFETEGRKPHWRFKLVEDETSWDDMIRGRVTFQGLFASDPVLIREDGVPLYTLPSVVDDMDYGVTHIIRGEDHVTNTAVQIQLLKALKGLEGIKRDHMDYAHFSLIVDASGEGFSKRTGSLSIGSLREEGIEPMAIHSLLAKLGTSEPMEPRHSLKELSDGLDFSKFSRSAPKFSVEDLHKMNAKYLHSLPFDEIAPRLQVILPEVTAEFWQVVGGNVDHLSEITYWWAVCHGTIESIVEDKSFIAQALSLLPNGGWNEDTWSTWTAALKEATGRKGKELFMPLRLALTGRPHGPEMKQFLPLMNRDGIRQRLSVGAQ</sequence>
<dbReference type="HAMAP" id="MF_00022">
    <property type="entry name" value="Glu_tRNA_synth_type1"/>
    <property type="match status" value="1"/>
</dbReference>
<dbReference type="EMBL" id="CP054719">
    <property type="protein sequence ID" value="QOL20214.1"/>
    <property type="molecule type" value="Genomic_DNA"/>
</dbReference>
<dbReference type="PANTHER" id="PTHR43311">
    <property type="entry name" value="GLUTAMATE--TRNA LIGASE"/>
    <property type="match status" value="1"/>
</dbReference>
<dbReference type="PRINTS" id="PR00987">
    <property type="entry name" value="TRNASYNTHGLU"/>
</dbReference>
<feature type="domain" description="Aminoacyl-tRNA synthetase class I anticodon-binding" evidence="10">
    <location>
        <begin position="378"/>
        <end position="447"/>
    </location>
</feature>
<evidence type="ECO:0000256" key="4">
    <source>
        <dbReference type="ARBA" id="ARBA00022741"/>
    </source>
</evidence>
<dbReference type="InterPro" id="IPR049940">
    <property type="entry name" value="GluQ/Sye"/>
</dbReference>
<evidence type="ECO:0000256" key="2">
    <source>
        <dbReference type="ARBA" id="ARBA00022490"/>
    </source>
</evidence>
<keyword evidence="5 8" id="KW-0067">ATP-binding</keyword>
<comment type="subunit">
    <text evidence="8">Monomer.</text>
</comment>
<evidence type="ECO:0000313" key="11">
    <source>
        <dbReference type="EMBL" id="QOL20214.1"/>
    </source>
</evidence>
<comment type="similarity">
    <text evidence="1 8">Belongs to the class-I aminoacyl-tRNA synthetase family. Glutamate--tRNA ligase type 1 subfamily.</text>
</comment>
<evidence type="ECO:0000259" key="10">
    <source>
        <dbReference type="Pfam" id="PF19269"/>
    </source>
</evidence>
<dbReference type="InterPro" id="IPR001412">
    <property type="entry name" value="aa-tRNA-synth_I_CS"/>
</dbReference>
<dbReference type="InterPro" id="IPR004527">
    <property type="entry name" value="Glu-tRNA-ligase_bac/mito"/>
</dbReference>
<dbReference type="InterPro" id="IPR020058">
    <property type="entry name" value="Glu/Gln-tRNA-synth_Ib_cat-dom"/>
</dbReference>
<dbReference type="Pfam" id="PF19269">
    <property type="entry name" value="Anticodon_2"/>
    <property type="match status" value="1"/>
</dbReference>
<dbReference type="GO" id="GO:0005737">
    <property type="term" value="C:cytoplasm"/>
    <property type="evidence" value="ECO:0007669"/>
    <property type="project" value="UniProtKB-SubCell"/>
</dbReference>
<dbReference type="RefSeq" id="WP_350331768.1">
    <property type="nucleotide sequence ID" value="NZ_CP054719.1"/>
</dbReference>
<dbReference type="InterPro" id="IPR008925">
    <property type="entry name" value="aa_tRNA-synth_I_cd-bd_sf"/>
</dbReference>
<evidence type="ECO:0000313" key="12">
    <source>
        <dbReference type="Proteomes" id="UP000594001"/>
    </source>
</evidence>
<dbReference type="EC" id="6.1.1.17" evidence="8"/>
<evidence type="ECO:0000256" key="5">
    <source>
        <dbReference type="ARBA" id="ARBA00022840"/>
    </source>
</evidence>
<keyword evidence="2 8" id="KW-0963">Cytoplasm</keyword>
<feature type="domain" description="Glutamyl/glutaminyl-tRNA synthetase class Ib catalytic" evidence="9">
    <location>
        <begin position="3"/>
        <end position="309"/>
    </location>
</feature>
<feature type="short sequence motif" description="'HIGH' region" evidence="8">
    <location>
        <begin position="9"/>
        <end position="19"/>
    </location>
</feature>
<reference evidence="11 12" key="1">
    <citation type="submission" date="2020-06" db="EMBL/GenBank/DDBJ databases">
        <title>The endosymbiont of the kinetoplastid Bodo saltans is a Paracaedibacter-like alpha-proteobacterium possessing a putative toxin-antitoxin system.</title>
        <authorList>
            <person name="Midha S."/>
            <person name="Rigden D.J."/>
            <person name="Siozios S."/>
            <person name="Hurst G.D.D."/>
            <person name="Jackson A.P."/>
        </authorList>
    </citation>
    <scope>NUCLEOTIDE SEQUENCE [LARGE SCALE GENOMIC DNA]</scope>
    <source>
        <strain evidence="11">Lake Konstanz</strain>
    </source>
</reference>
<keyword evidence="12" id="KW-1185">Reference proteome</keyword>
<gene>
    <name evidence="11" type="primary">gltX1</name>
    <name evidence="8" type="synonym">gltX</name>
    <name evidence="11" type="ORF">CPBP_00997</name>
</gene>
<dbReference type="SUPFAM" id="SSF48163">
    <property type="entry name" value="An anticodon-binding domain of class I aminoacyl-tRNA synthetases"/>
    <property type="match status" value="1"/>
</dbReference>
<comment type="catalytic activity">
    <reaction evidence="8">
        <text>tRNA(Glu) + L-glutamate + ATP = L-glutamyl-tRNA(Glu) + AMP + diphosphate</text>
        <dbReference type="Rhea" id="RHEA:23540"/>
        <dbReference type="Rhea" id="RHEA-COMP:9663"/>
        <dbReference type="Rhea" id="RHEA-COMP:9680"/>
        <dbReference type="ChEBI" id="CHEBI:29985"/>
        <dbReference type="ChEBI" id="CHEBI:30616"/>
        <dbReference type="ChEBI" id="CHEBI:33019"/>
        <dbReference type="ChEBI" id="CHEBI:78442"/>
        <dbReference type="ChEBI" id="CHEBI:78520"/>
        <dbReference type="ChEBI" id="CHEBI:456215"/>
        <dbReference type="EC" id="6.1.1.17"/>
    </reaction>
</comment>
<accession>A0A7L9RUF6</accession>
<evidence type="ECO:0000259" key="9">
    <source>
        <dbReference type="Pfam" id="PF00749"/>
    </source>
</evidence>
<dbReference type="AlphaFoldDB" id="A0A7L9RUF6"/>
<dbReference type="InterPro" id="IPR000924">
    <property type="entry name" value="Glu/Gln-tRNA-synth"/>
</dbReference>
<dbReference type="Pfam" id="PF00749">
    <property type="entry name" value="tRNA-synt_1c"/>
    <property type="match status" value="1"/>
</dbReference>
<evidence type="ECO:0000256" key="3">
    <source>
        <dbReference type="ARBA" id="ARBA00022598"/>
    </source>
</evidence>
<comment type="function">
    <text evidence="8">Catalyzes the attachment of glutamate to tRNA(Glu) in a two-step reaction: glutamate is first activated by ATP to form Glu-AMP and then transferred to the acceptor end of tRNA(Glu).</text>
</comment>
<keyword evidence="4 8" id="KW-0547">Nucleotide-binding</keyword>
<dbReference type="SUPFAM" id="SSF52374">
    <property type="entry name" value="Nucleotidylyl transferase"/>
    <property type="match status" value="1"/>
</dbReference>
<dbReference type="KEGG" id="pbal:CPBP_00997"/>
<dbReference type="InterPro" id="IPR014729">
    <property type="entry name" value="Rossmann-like_a/b/a_fold"/>
</dbReference>
<keyword evidence="7 8" id="KW-0030">Aminoacyl-tRNA synthetase</keyword>
<dbReference type="InterPro" id="IPR020751">
    <property type="entry name" value="aa-tRNA-synth_I_codon-bd_sub2"/>
</dbReference>
<evidence type="ECO:0000256" key="6">
    <source>
        <dbReference type="ARBA" id="ARBA00022917"/>
    </source>
</evidence>
<keyword evidence="3 8" id="KW-0436">Ligase</keyword>
<comment type="subcellular location">
    <subcellularLocation>
        <location evidence="8">Cytoplasm</location>
    </subcellularLocation>
</comment>